<organism evidence="2 3">
    <name type="scientific">Enemella dayhoffiae</name>
    <dbReference type="NCBI Taxonomy" id="2016507"/>
    <lineage>
        <taxon>Bacteria</taxon>
        <taxon>Bacillati</taxon>
        <taxon>Actinomycetota</taxon>
        <taxon>Actinomycetes</taxon>
        <taxon>Propionibacteriales</taxon>
        <taxon>Propionibacteriaceae</taxon>
        <taxon>Enemella</taxon>
    </lineage>
</organism>
<dbReference type="AlphaFoldDB" id="A0A255H4N2"/>
<reference evidence="2 3" key="1">
    <citation type="submission" date="2017-07" db="EMBL/GenBank/DDBJ databases">
        <title>Draft whole genome sequences of clinical Proprionibacteriaceae strains.</title>
        <authorList>
            <person name="Bernier A.-M."/>
            <person name="Bernard K."/>
            <person name="Domingo M.-C."/>
        </authorList>
    </citation>
    <scope>NUCLEOTIDE SEQUENCE [LARGE SCALE GENOMIC DNA]</scope>
    <source>
        <strain evidence="2 3">NML 130396</strain>
    </source>
</reference>
<evidence type="ECO:0000313" key="3">
    <source>
        <dbReference type="Proteomes" id="UP000216311"/>
    </source>
</evidence>
<proteinExistence type="predicted"/>
<gene>
    <name evidence="2" type="ORF">CGZ93_10420</name>
</gene>
<evidence type="ECO:0000256" key="1">
    <source>
        <dbReference type="SAM" id="MobiDB-lite"/>
    </source>
</evidence>
<dbReference type="InterPro" id="IPR046609">
    <property type="entry name" value="DUF6668"/>
</dbReference>
<evidence type="ECO:0000313" key="2">
    <source>
        <dbReference type="EMBL" id="OYO21484.1"/>
    </source>
</evidence>
<dbReference type="Pfam" id="PF20373">
    <property type="entry name" value="DUF6668"/>
    <property type="match status" value="1"/>
</dbReference>
<dbReference type="Proteomes" id="UP000216311">
    <property type="component" value="Unassembled WGS sequence"/>
</dbReference>
<sequence length="163" mass="17651">MFWLGTHGGCGATTLRTIAAQRGLSSVAARQWPRLPQGLAAVVLVARTHAWGISQARRAAQEWASGMVYSFVDLRGLVLMADAPGGPPRELEDQLAALAALVPTTWSIGWQPRWRSVLPRDPHPLDTRTKLTLSRIKRDLTRAPASATSAPEQAPEVIQPHPG</sequence>
<feature type="region of interest" description="Disordered" evidence="1">
    <location>
        <begin position="136"/>
        <end position="163"/>
    </location>
</feature>
<comment type="caution">
    <text evidence="2">The sequence shown here is derived from an EMBL/GenBank/DDBJ whole genome shotgun (WGS) entry which is preliminary data.</text>
</comment>
<keyword evidence="3" id="KW-1185">Reference proteome</keyword>
<dbReference type="EMBL" id="NMVQ01000015">
    <property type="protein sequence ID" value="OYO21484.1"/>
    <property type="molecule type" value="Genomic_DNA"/>
</dbReference>
<protein>
    <submittedName>
        <fullName evidence="2">Uncharacterized protein</fullName>
    </submittedName>
</protein>
<name>A0A255H4N2_9ACTN</name>
<accession>A0A255H4N2</accession>